<dbReference type="GO" id="GO:0030424">
    <property type="term" value="C:axon"/>
    <property type="evidence" value="ECO:0007669"/>
    <property type="project" value="TreeGrafter"/>
</dbReference>
<dbReference type="FunFam" id="2.60.40.10:FF:000026">
    <property type="entry name" value="roundabout homolog 2 isoform X1"/>
    <property type="match status" value="1"/>
</dbReference>
<dbReference type="GO" id="GO:0070593">
    <property type="term" value="P:dendrite self-avoidance"/>
    <property type="evidence" value="ECO:0007669"/>
    <property type="project" value="TreeGrafter"/>
</dbReference>
<dbReference type="GO" id="GO:0007411">
    <property type="term" value="P:axon guidance"/>
    <property type="evidence" value="ECO:0007669"/>
    <property type="project" value="TreeGrafter"/>
</dbReference>
<evidence type="ECO:0000256" key="1">
    <source>
        <dbReference type="ARBA" id="ARBA00023319"/>
    </source>
</evidence>
<dbReference type="InParanoid" id="T1HAJ1"/>
<proteinExistence type="predicted"/>
<dbReference type="InterPro" id="IPR013783">
    <property type="entry name" value="Ig-like_fold"/>
</dbReference>
<name>T1HAJ1_RHOPR</name>
<accession>T1HAJ1</accession>
<organism evidence="2 3">
    <name type="scientific">Rhodnius prolixus</name>
    <name type="common">Triatomid bug</name>
    <dbReference type="NCBI Taxonomy" id="13249"/>
    <lineage>
        <taxon>Eukaryota</taxon>
        <taxon>Metazoa</taxon>
        <taxon>Ecdysozoa</taxon>
        <taxon>Arthropoda</taxon>
        <taxon>Hexapoda</taxon>
        <taxon>Insecta</taxon>
        <taxon>Pterygota</taxon>
        <taxon>Neoptera</taxon>
        <taxon>Paraneoptera</taxon>
        <taxon>Hemiptera</taxon>
        <taxon>Heteroptera</taxon>
        <taxon>Panheteroptera</taxon>
        <taxon>Cimicomorpha</taxon>
        <taxon>Reduviidae</taxon>
        <taxon>Triatominae</taxon>
        <taxon>Rhodnius</taxon>
    </lineage>
</organism>
<keyword evidence="3" id="KW-1185">Reference proteome</keyword>
<dbReference type="EMBL" id="ACPB03016599">
    <property type="status" value="NOT_ANNOTATED_CDS"/>
    <property type="molecule type" value="Genomic_DNA"/>
</dbReference>
<dbReference type="EnsemblMetazoa" id="RPRC001046-RA">
    <property type="protein sequence ID" value="RPRC001046-PA"/>
    <property type="gene ID" value="RPRC001046"/>
</dbReference>
<dbReference type="InterPro" id="IPR003599">
    <property type="entry name" value="Ig_sub"/>
</dbReference>
<keyword evidence="1" id="KW-0393">Immunoglobulin domain</keyword>
<dbReference type="Pfam" id="PF07679">
    <property type="entry name" value="I-set"/>
    <property type="match status" value="1"/>
</dbReference>
<dbReference type="HOGENOM" id="CLU_1476933_0_0_1"/>
<protein>
    <submittedName>
        <fullName evidence="2">Ig-like domain-containing protein</fullName>
    </submittedName>
</protein>
<dbReference type="STRING" id="13249.T1HAJ1"/>
<dbReference type="eggNOG" id="KOG4222">
    <property type="taxonomic scope" value="Eukaryota"/>
</dbReference>
<dbReference type="InterPro" id="IPR036179">
    <property type="entry name" value="Ig-like_dom_sf"/>
</dbReference>
<dbReference type="SUPFAM" id="SSF48726">
    <property type="entry name" value="Immunoglobulin"/>
    <property type="match status" value="1"/>
</dbReference>
<dbReference type="InterPro" id="IPR003598">
    <property type="entry name" value="Ig_sub2"/>
</dbReference>
<dbReference type="InterPro" id="IPR007110">
    <property type="entry name" value="Ig-like_dom"/>
</dbReference>
<dbReference type="GO" id="GO:0098632">
    <property type="term" value="F:cell-cell adhesion mediator activity"/>
    <property type="evidence" value="ECO:0007669"/>
    <property type="project" value="TreeGrafter"/>
</dbReference>
<evidence type="ECO:0000313" key="3">
    <source>
        <dbReference type="Proteomes" id="UP000015103"/>
    </source>
</evidence>
<dbReference type="SMART" id="SM00408">
    <property type="entry name" value="IGc2"/>
    <property type="match status" value="1"/>
</dbReference>
<evidence type="ECO:0000313" key="2">
    <source>
        <dbReference type="EnsemblMetazoa" id="RPRC001046-PA"/>
    </source>
</evidence>
<dbReference type="PROSITE" id="PS50835">
    <property type="entry name" value="IG_LIKE"/>
    <property type="match status" value="1"/>
</dbReference>
<sequence length="183" mass="19792">MGAIIGYSLAVFSKGQFRSPRITEHPSDAVVPKNDPVTLNCKAEGRPEPRIDWYKDGEKLDLTSPDSKTHRVVNLAGSLFFLRVAHGKKEQDDGVYWCVATNQAGTATSRNATLQVAGSVTGSLHAMLISGGNRGNLPESIEAIETMGAAKSDEQKLCCWGGTKNGFWNGPARIQDGYRREIG</sequence>
<dbReference type="AlphaFoldDB" id="T1HAJ1"/>
<dbReference type="VEuPathDB" id="VectorBase:RPRC001046"/>
<dbReference type="InterPro" id="IPR013098">
    <property type="entry name" value="Ig_I-set"/>
</dbReference>
<dbReference type="SMART" id="SM00409">
    <property type="entry name" value="IG"/>
    <property type="match status" value="1"/>
</dbReference>
<dbReference type="GO" id="GO:0005886">
    <property type="term" value="C:plasma membrane"/>
    <property type="evidence" value="ECO:0007669"/>
    <property type="project" value="TreeGrafter"/>
</dbReference>
<dbReference type="Proteomes" id="UP000015103">
    <property type="component" value="Unassembled WGS sequence"/>
</dbReference>
<reference evidence="2" key="1">
    <citation type="submission" date="2015-05" db="UniProtKB">
        <authorList>
            <consortium name="EnsemblMetazoa"/>
        </authorList>
    </citation>
    <scope>IDENTIFICATION</scope>
</reference>
<dbReference type="Gene3D" id="2.60.40.10">
    <property type="entry name" value="Immunoglobulins"/>
    <property type="match status" value="1"/>
</dbReference>
<dbReference type="PANTHER" id="PTHR10075:SF37">
    <property type="entry name" value="ROUNDABOUT HOMOLOG 3"/>
    <property type="match status" value="1"/>
</dbReference>
<dbReference type="PANTHER" id="PTHR10075">
    <property type="entry name" value="BASIGIN RELATED"/>
    <property type="match status" value="1"/>
</dbReference>
<dbReference type="GO" id="GO:0007156">
    <property type="term" value="P:homophilic cell adhesion via plasma membrane adhesion molecules"/>
    <property type="evidence" value="ECO:0007669"/>
    <property type="project" value="TreeGrafter"/>
</dbReference>